<dbReference type="InterPro" id="IPR011992">
    <property type="entry name" value="EF-hand-dom_pair"/>
</dbReference>
<evidence type="ECO:0000313" key="1">
    <source>
        <dbReference type="Proteomes" id="UP000095280"/>
    </source>
</evidence>
<dbReference type="PANTHER" id="PTHR23048">
    <property type="entry name" value="MYOSIN LIGHT CHAIN 1, 3"/>
    <property type="match status" value="1"/>
</dbReference>
<dbReference type="AlphaFoldDB" id="A0A1I8HKI4"/>
<sequence length="197" mass="21947">MTEAAEAPEDFALVEESLDLLKKCRSVFQLFNRGSDSMLTRDLGSALRALGQIPSDQEVEMIASKLEQDEIYDKGYTKISFDDFHRVVQENCERKDDIREMVLDSFKAMDLKASGLVDAAQLSSLLTGSGEALTQAEMKELLQEAGVNKDGKIDYSRFVEQLLQFEMAQTAAPAAKKETADEAKPKENKKAKGKKKK</sequence>
<evidence type="ECO:0000313" key="2">
    <source>
        <dbReference type="WBParaSite" id="maker-uti_cns_0006733-snap-gene-0.4-mRNA-1"/>
    </source>
</evidence>
<dbReference type="GO" id="GO:0016460">
    <property type="term" value="C:myosin II complex"/>
    <property type="evidence" value="ECO:0007669"/>
    <property type="project" value="TreeGrafter"/>
</dbReference>
<reference evidence="2" key="1">
    <citation type="submission" date="2016-11" db="UniProtKB">
        <authorList>
            <consortium name="WormBaseParasite"/>
        </authorList>
    </citation>
    <scope>IDENTIFICATION</scope>
</reference>
<dbReference type="GO" id="GO:0005509">
    <property type="term" value="F:calcium ion binding"/>
    <property type="evidence" value="ECO:0007669"/>
    <property type="project" value="InterPro"/>
</dbReference>
<accession>A0A1I8HKI4</accession>
<dbReference type="PANTHER" id="PTHR23048:SF0">
    <property type="entry name" value="CALMODULIN LIKE 3"/>
    <property type="match status" value="1"/>
</dbReference>
<dbReference type="SUPFAM" id="SSF47473">
    <property type="entry name" value="EF-hand"/>
    <property type="match status" value="1"/>
</dbReference>
<dbReference type="Proteomes" id="UP000095280">
    <property type="component" value="Unplaced"/>
</dbReference>
<keyword evidence="1" id="KW-1185">Reference proteome</keyword>
<dbReference type="FunFam" id="1.10.238.10:FF:000003">
    <property type="entry name" value="Calmodulin A"/>
    <property type="match status" value="1"/>
</dbReference>
<organism evidence="1 2">
    <name type="scientific">Macrostomum lignano</name>
    <dbReference type="NCBI Taxonomy" id="282301"/>
    <lineage>
        <taxon>Eukaryota</taxon>
        <taxon>Metazoa</taxon>
        <taxon>Spiralia</taxon>
        <taxon>Lophotrochozoa</taxon>
        <taxon>Platyhelminthes</taxon>
        <taxon>Rhabditophora</taxon>
        <taxon>Macrostomorpha</taxon>
        <taxon>Macrostomida</taxon>
        <taxon>Macrostomidae</taxon>
        <taxon>Macrostomum</taxon>
    </lineage>
</organism>
<dbReference type="Pfam" id="PF13499">
    <property type="entry name" value="EF-hand_7"/>
    <property type="match status" value="1"/>
</dbReference>
<dbReference type="WBParaSite" id="maker-uti_cns_0006733-snap-gene-0.4-mRNA-1">
    <property type="protein sequence ID" value="maker-uti_cns_0006733-snap-gene-0.4-mRNA-1"/>
    <property type="gene ID" value="maker-uti_cns_0006733-snap-gene-0.4"/>
</dbReference>
<dbReference type="InterPro" id="IPR050230">
    <property type="entry name" value="CALM/Myosin/TropC-like"/>
</dbReference>
<dbReference type="OrthoDB" id="26525at2759"/>
<dbReference type="InterPro" id="IPR002048">
    <property type="entry name" value="EF_hand_dom"/>
</dbReference>
<name>A0A1I8HKI4_9PLAT</name>
<proteinExistence type="predicted"/>
<dbReference type="CDD" id="cd00051">
    <property type="entry name" value="EFh"/>
    <property type="match status" value="1"/>
</dbReference>
<dbReference type="STRING" id="282301.A0A1I8HKI4"/>
<dbReference type="Gene3D" id="1.10.238.10">
    <property type="entry name" value="EF-hand"/>
    <property type="match status" value="2"/>
</dbReference>
<protein>
    <submittedName>
        <fullName evidence="2">EF-hand domain-containing protein</fullName>
    </submittedName>
</protein>